<dbReference type="PANTHER" id="PTHR23117:SF13">
    <property type="entry name" value="GUANYLATE KINASE"/>
    <property type="match status" value="1"/>
</dbReference>
<dbReference type="InterPro" id="IPR008145">
    <property type="entry name" value="GK/Ca_channel_bsu"/>
</dbReference>
<feature type="binding site" evidence="9">
    <location>
        <begin position="15"/>
        <end position="22"/>
    </location>
    <ligand>
        <name>ATP</name>
        <dbReference type="ChEBI" id="CHEBI:30616"/>
    </ligand>
</feature>
<evidence type="ECO:0000256" key="9">
    <source>
        <dbReference type="HAMAP-Rule" id="MF_00328"/>
    </source>
</evidence>
<dbReference type="Gene3D" id="3.40.50.300">
    <property type="entry name" value="P-loop containing nucleotide triphosphate hydrolases"/>
    <property type="match status" value="2"/>
</dbReference>
<feature type="domain" description="Guanylate kinase-like" evidence="10">
    <location>
        <begin position="8"/>
        <end position="186"/>
    </location>
</feature>
<sequence>MLPQDQRGQLFVISAPSGVGKTTIIRTILAQWPSLRFSVSCTTRSPRAGETPGKDYHFLSHEEFERGIQSGRFLEWAQVHGQYYGTDGEQIEEWLIDGEDVLLDIDVQGARQVRCAHPGVQSIFILPPSMKALEERLRGRNTESPEQLAARLTAARKEIQEAHWYDYIVVNDILEDAIADLQAILRSCRCKRMFQLEKVRTFLIPQTPF</sequence>
<dbReference type="SMART" id="SM00072">
    <property type="entry name" value="GuKc"/>
    <property type="match status" value="1"/>
</dbReference>
<dbReference type="EMBL" id="BSDR01000001">
    <property type="protein sequence ID" value="GLI34800.1"/>
    <property type="molecule type" value="Genomic_DNA"/>
</dbReference>
<dbReference type="GO" id="GO:0005524">
    <property type="term" value="F:ATP binding"/>
    <property type="evidence" value="ECO:0007669"/>
    <property type="project" value="UniProtKB-UniRule"/>
</dbReference>
<evidence type="ECO:0000256" key="5">
    <source>
        <dbReference type="ARBA" id="ARBA00022741"/>
    </source>
</evidence>
<dbReference type="NCBIfam" id="TIGR03263">
    <property type="entry name" value="guanyl_kin"/>
    <property type="match status" value="1"/>
</dbReference>
<dbReference type="EC" id="2.7.4.8" evidence="2 9"/>
<name>A0A9W6D2S4_9BACT</name>
<keyword evidence="6 9" id="KW-0418">Kinase</keyword>
<keyword evidence="12" id="KW-1185">Reference proteome</keyword>
<dbReference type="PROSITE" id="PS00856">
    <property type="entry name" value="GUANYLATE_KINASE_1"/>
    <property type="match status" value="1"/>
</dbReference>
<comment type="catalytic activity">
    <reaction evidence="9">
        <text>GMP + ATP = GDP + ADP</text>
        <dbReference type="Rhea" id="RHEA:20780"/>
        <dbReference type="ChEBI" id="CHEBI:30616"/>
        <dbReference type="ChEBI" id="CHEBI:58115"/>
        <dbReference type="ChEBI" id="CHEBI:58189"/>
        <dbReference type="ChEBI" id="CHEBI:456216"/>
        <dbReference type="EC" id="2.7.4.8"/>
    </reaction>
</comment>
<evidence type="ECO:0000256" key="4">
    <source>
        <dbReference type="ARBA" id="ARBA00022679"/>
    </source>
</evidence>
<evidence type="ECO:0000313" key="11">
    <source>
        <dbReference type="EMBL" id="GLI34800.1"/>
    </source>
</evidence>
<comment type="function">
    <text evidence="9">Essential for recycling GMP and indirectly, cGMP.</text>
</comment>
<organism evidence="11 12">
    <name type="scientific">Desulforhabdus amnigena</name>
    <dbReference type="NCBI Taxonomy" id="40218"/>
    <lineage>
        <taxon>Bacteria</taxon>
        <taxon>Pseudomonadati</taxon>
        <taxon>Thermodesulfobacteriota</taxon>
        <taxon>Syntrophobacteria</taxon>
        <taxon>Syntrophobacterales</taxon>
        <taxon>Syntrophobacteraceae</taxon>
        <taxon>Desulforhabdus</taxon>
    </lineage>
</organism>
<comment type="caution">
    <text evidence="11">The sequence shown here is derived from an EMBL/GenBank/DDBJ whole genome shotgun (WGS) entry which is preliminary data.</text>
</comment>
<dbReference type="CDD" id="cd00071">
    <property type="entry name" value="GMPK"/>
    <property type="match status" value="1"/>
</dbReference>
<evidence type="ECO:0000256" key="2">
    <source>
        <dbReference type="ARBA" id="ARBA00012961"/>
    </source>
</evidence>
<reference evidence="11" key="1">
    <citation type="submission" date="2022-12" db="EMBL/GenBank/DDBJ databases">
        <title>Reference genome sequencing for broad-spectrum identification of bacterial and archaeal isolates by mass spectrometry.</title>
        <authorList>
            <person name="Sekiguchi Y."/>
            <person name="Tourlousse D.M."/>
        </authorList>
    </citation>
    <scope>NUCLEOTIDE SEQUENCE</scope>
    <source>
        <strain evidence="11">ASRB1</strain>
    </source>
</reference>
<evidence type="ECO:0000256" key="3">
    <source>
        <dbReference type="ARBA" id="ARBA00016296"/>
    </source>
</evidence>
<keyword evidence="4 9" id="KW-0808">Transferase</keyword>
<gene>
    <name evidence="9 11" type="primary">gmk</name>
    <name evidence="11" type="ORF">DAMNIGENAA_22330</name>
</gene>
<dbReference type="InterPro" id="IPR027417">
    <property type="entry name" value="P-loop_NTPase"/>
</dbReference>
<dbReference type="GO" id="GO:0004385">
    <property type="term" value="F:GMP kinase activity"/>
    <property type="evidence" value="ECO:0007669"/>
    <property type="project" value="UniProtKB-UniRule"/>
</dbReference>
<dbReference type="PROSITE" id="PS50052">
    <property type="entry name" value="GUANYLATE_KINASE_2"/>
    <property type="match status" value="1"/>
</dbReference>
<dbReference type="InterPro" id="IPR008144">
    <property type="entry name" value="Guanylate_kin-like_dom"/>
</dbReference>
<evidence type="ECO:0000256" key="8">
    <source>
        <dbReference type="ARBA" id="ARBA00030128"/>
    </source>
</evidence>
<dbReference type="SUPFAM" id="SSF52540">
    <property type="entry name" value="P-loop containing nucleoside triphosphate hydrolases"/>
    <property type="match status" value="1"/>
</dbReference>
<dbReference type="PANTHER" id="PTHR23117">
    <property type="entry name" value="GUANYLATE KINASE-RELATED"/>
    <property type="match status" value="1"/>
</dbReference>
<dbReference type="InterPro" id="IPR017665">
    <property type="entry name" value="Guanylate_kinase"/>
</dbReference>
<evidence type="ECO:0000256" key="7">
    <source>
        <dbReference type="ARBA" id="ARBA00022840"/>
    </source>
</evidence>
<evidence type="ECO:0000259" key="10">
    <source>
        <dbReference type="PROSITE" id="PS50052"/>
    </source>
</evidence>
<dbReference type="InterPro" id="IPR020590">
    <property type="entry name" value="Guanylate_kinase_CS"/>
</dbReference>
<dbReference type="Pfam" id="PF00625">
    <property type="entry name" value="Guanylate_kin"/>
    <property type="match status" value="1"/>
</dbReference>
<keyword evidence="7 9" id="KW-0067">ATP-binding</keyword>
<dbReference type="AlphaFoldDB" id="A0A9W6D2S4"/>
<protein>
    <recommendedName>
        <fullName evidence="3 9">Guanylate kinase</fullName>
        <ecNumber evidence="2 9">2.7.4.8</ecNumber>
    </recommendedName>
    <alternativeName>
        <fullName evidence="8 9">GMP kinase</fullName>
    </alternativeName>
</protein>
<keyword evidence="5 9" id="KW-0547">Nucleotide-binding</keyword>
<dbReference type="Gene3D" id="3.30.63.10">
    <property type="entry name" value="Guanylate Kinase phosphate binding domain"/>
    <property type="match status" value="1"/>
</dbReference>
<dbReference type="RefSeq" id="WP_281794207.1">
    <property type="nucleotide sequence ID" value="NZ_BSDR01000001.1"/>
</dbReference>
<dbReference type="GO" id="GO:0005829">
    <property type="term" value="C:cytosol"/>
    <property type="evidence" value="ECO:0007669"/>
    <property type="project" value="TreeGrafter"/>
</dbReference>
<evidence type="ECO:0000256" key="1">
    <source>
        <dbReference type="ARBA" id="ARBA00005790"/>
    </source>
</evidence>
<evidence type="ECO:0000256" key="6">
    <source>
        <dbReference type="ARBA" id="ARBA00022777"/>
    </source>
</evidence>
<dbReference type="HAMAP" id="MF_00328">
    <property type="entry name" value="Guanylate_kinase"/>
    <property type="match status" value="1"/>
</dbReference>
<comment type="subcellular location">
    <subcellularLocation>
        <location evidence="9">Cytoplasm</location>
    </subcellularLocation>
</comment>
<proteinExistence type="inferred from homology"/>
<accession>A0A9W6D2S4</accession>
<keyword evidence="9" id="KW-0963">Cytoplasm</keyword>
<dbReference type="FunFam" id="3.30.63.10:FF:000002">
    <property type="entry name" value="Guanylate kinase 1"/>
    <property type="match status" value="1"/>
</dbReference>
<dbReference type="Proteomes" id="UP001144372">
    <property type="component" value="Unassembled WGS sequence"/>
</dbReference>
<evidence type="ECO:0000313" key="12">
    <source>
        <dbReference type="Proteomes" id="UP001144372"/>
    </source>
</evidence>
<comment type="similarity">
    <text evidence="1 9">Belongs to the guanylate kinase family.</text>
</comment>